<dbReference type="STRING" id="542832.A0A3M6VFQ0"/>
<gene>
    <name evidence="2" type="ORF">DD238_002784</name>
</gene>
<feature type="domain" description="PDK1-type PH" evidence="1">
    <location>
        <begin position="68"/>
        <end position="157"/>
    </location>
</feature>
<dbReference type="EMBL" id="QLLG01000227">
    <property type="protein sequence ID" value="RMX65858.1"/>
    <property type="molecule type" value="Genomic_DNA"/>
</dbReference>
<dbReference type="Proteomes" id="UP000282087">
    <property type="component" value="Unassembled WGS sequence"/>
</dbReference>
<comment type="caution">
    <text evidence="2">The sequence shown here is derived from an EMBL/GenBank/DDBJ whole genome shotgun (WGS) entry which is preliminary data.</text>
</comment>
<dbReference type="InterPro" id="IPR033931">
    <property type="entry name" value="PDK1-typ_PH"/>
</dbReference>
<name>A0A3M6VFQ0_9STRA</name>
<keyword evidence="3" id="KW-1185">Reference proteome</keyword>
<dbReference type="InterPro" id="IPR011993">
    <property type="entry name" value="PH-like_dom_sf"/>
</dbReference>
<dbReference type="PROSITE" id="PS51257">
    <property type="entry name" value="PROKAR_LIPOPROTEIN"/>
    <property type="match status" value="1"/>
</dbReference>
<organism evidence="2 3">
    <name type="scientific">Peronospora effusa</name>
    <dbReference type="NCBI Taxonomy" id="542832"/>
    <lineage>
        <taxon>Eukaryota</taxon>
        <taxon>Sar</taxon>
        <taxon>Stramenopiles</taxon>
        <taxon>Oomycota</taxon>
        <taxon>Peronosporomycetes</taxon>
        <taxon>Peronosporales</taxon>
        <taxon>Peronosporaceae</taxon>
        <taxon>Peronospora</taxon>
    </lineage>
</organism>
<reference evidence="2 3" key="1">
    <citation type="submission" date="2018-06" db="EMBL/GenBank/DDBJ databases">
        <title>Comparative genomics of downy mildews reveals potential adaptations to biotrophy.</title>
        <authorList>
            <person name="Fletcher K."/>
            <person name="Klosterman S.J."/>
            <person name="Derevnina L."/>
            <person name="Martin F."/>
            <person name="Koike S."/>
            <person name="Reyes Chin-Wo S."/>
            <person name="Mou B."/>
            <person name="Michelmore R."/>
        </authorList>
    </citation>
    <scope>NUCLEOTIDE SEQUENCE [LARGE SCALE GENOMIC DNA]</scope>
    <source>
        <strain evidence="2 3">R14</strain>
    </source>
</reference>
<sequence length="159" mass="18122">MALRRTGPLPNIFRAIFQKARLMNLGIVTISCEKFEGLGFTMFECCSSRCSRSSNSHQKQRPTCIGYDEQIRFEAKVKVRSRRFNRSRDLFLTDAPRLIVISSWSGSLKREIFLTPDTTVNEIDPHTFDVVSASNTIRITDSSNLAQKWARAISEVISE</sequence>
<evidence type="ECO:0000313" key="2">
    <source>
        <dbReference type="EMBL" id="RMX65858.1"/>
    </source>
</evidence>
<proteinExistence type="predicted"/>
<dbReference type="Pfam" id="PF14593">
    <property type="entry name" value="PH_3"/>
    <property type="match status" value="1"/>
</dbReference>
<dbReference type="SUPFAM" id="SSF50729">
    <property type="entry name" value="PH domain-like"/>
    <property type="match status" value="1"/>
</dbReference>
<accession>A0A3M6VFQ0</accession>
<evidence type="ECO:0000259" key="1">
    <source>
        <dbReference type="Pfam" id="PF14593"/>
    </source>
</evidence>
<protein>
    <recommendedName>
        <fullName evidence="1">PDK1-type PH domain-containing protein</fullName>
    </recommendedName>
</protein>
<dbReference type="AlphaFoldDB" id="A0A3M6VFQ0"/>
<evidence type="ECO:0000313" key="3">
    <source>
        <dbReference type="Proteomes" id="UP000282087"/>
    </source>
</evidence>
<dbReference type="Gene3D" id="2.30.29.30">
    <property type="entry name" value="Pleckstrin-homology domain (PH domain)/Phosphotyrosine-binding domain (PTB)"/>
    <property type="match status" value="1"/>
</dbReference>